<protein>
    <submittedName>
        <fullName evidence="11">Apical membrane antigen, putative</fullName>
    </submittedName>
</protein>
<dbReference type="EMBL" id="HG670889">
    <property type="protein sequence ID" value="CDI78572.1"/>
    <property type="molecule type" value="Genomic_DNA"/>
</dbReference>
<keyword evidence="4 10" id="KW-0732">Signal</keyword>
<evidence type="ECO:0000256" key="6">
    <source>
        <dbReference type="ARBA" id="ARBA00023136"/>
    </source>
</evidence>
<dbReference type="RefSeq" id="XP_013251209.1">
    <property type="nucleotide sequence ID" value="XM_013395755.1"/>
</dbReference>
<proteinExistence type="inferred from homology"/>
<keyword evidence="7" id="KW-0325">Glycoprotein</keyword>
<evidence type="ECO:0000256" key="9">
    <source>
        <dbReference type="SAM" id="Phobius"/>
    </source>
</evidence>
<feature type="signal peptide" evidence="10">
    <location>
        <begin position="1"/>
        <end position="32"/>
    </location>
</feature>
<evidence type="ECO:0000256" key="4">
    <source>
        <dbReference type="ARBA" id="ARBA00022729"/>
    </source>
</evidence>
<keyword evidence="5 9" id="KW-1133">Transmembrane helix</keyword>
<dbReference type="Pfam" id="PF02430">
    <property type="entry name" value="AMA-1"/>
    <property type="match status" value="1"/>
</dbReference>
<evidence type="ECO:0000313" key="11">
    <source>
        <dbReference type="EMBL" id="CDI78572.1"/>
    </source>
</evidence>
<gene>
    <name evidence="11" type="ORF">EAH_00007930</name>
</gene>
<evidence type="ECO:0000256" key="5">
    <source>
        <dbReference type="ARBA" id="ARBA00022989"/>
    </source>
</evidence>
<dbReference type="OMA" id="WGSAYAR"/>
<comment type="similarity">
    <text evidence="2">Belongs to the apicomplexan parasites AMA1 family.</text>
</comment>
<sequence>MAAVRSEAFGLKRLCLGAFAALCLAGTNSVHAENPTEAIPNPWGDSLQKYNIPFSHGSGVYVDLGNEKTVGKRRYREPAGMCPVMGKVITLQQPTTDSSVWPRDYLSRVPKKGSAQDVQPLGGGFGMWETTPVKISPLTLEELKQMAEKQNNKNSPTSPATQKLLKVQDDHGLCAWWAWASYAQNSSSNLDDKYRYPFVWDAEKKICTLLGVSMQLLEGAGKYCTAGDDSPTLTWYCFYPEKTTKNISYNSPYIRLDHSTACPERPLKGVHFGVWNGTTCARMAPRKRIEVKSPEDCGRAVFNASSSDAPTRYTQAPNTQNASEAASGMVATMWPVGAFGEDQPDSKGVGINYANWHSDGTCEMYDTVPTCVTPAAAQLAFTSLGSINPKDAELPPCNSASEGWKLYGFCECGEGHADPWVCENGVWVGGSDECDCTNILPLALGLSIGILVPVALVAGYFIYRRRQQNHSGRPAEKKRLLSEDKGTDEEFSRVAQRRNHKPSDLAQEAEPSFWGETQQDQTNVMIDDNAHEAYY</sequence>
<evidence type="ECO:0000256" key="10">
    <source>
        <dbReference type="SAM" id="SignalP"/>
    </source>
</evidence>
<feature type="transmembrane region" description="Helical" evidence="9">
    <location>
        <begin position="439"/>
        <end position="463"/>
    </location>
</feature>
<dbReference type="OrthoDB" id="345315at2759"/>
<dbReference type="GeneID" id="25268863"/>
<keyword evidence="12" id="KW-1185">Reference proteome</keyword>
<dbReference type="Gene3D" id="3.50.4.10">
    <property type="entry name" value="Hepatocyte Growth Factor"/>
    <property type="match status" value="2"/>
</dbReference>
<dbReference type="AlphaFoldDB" id="U6GGA9"/>
<feature type="region of interest" description="Disordered" evidence="8">
    <location>
        <begin position="473"/>
        <end position="535"/>
    </location>
</feature>
<evidence type="ECO:0000256" key="3">
    <source>
        <dbReference type="ARBA" id="ARBA00022692"/>
    </source>
</evidence>
<evidence type="ECO:0000256" key="8">
    <source>
        <dbReference type="SAM" id="MobiDB-lite"/>
    </source>
</evidence>
<keyword evidence="3 9" id="KW-0812">Transmembrane</keyword>
<evidence type="ECO:0000313" key="12">
    <source>
        <dbReference type="Proteomes" id="UP000018050"/>
    </source>
</evidence>
<feature type="compositionally biased region" description="Basic and acidic residues" evidence="8">
    <location>
        <begin position="473"/>
        <end position="492"/>
    </location>
</feature>
<comment type="subcellular location">
    <subcellularLocation>
        <location evidence="1">Membrane</location>
        <topology evidence="1">Single-pass type I membrane protein</topology>
    </subcellularLocation>
</comment>
<organism evidence="11 12">
    <name type="scientific">Eimeria acervulina</name>
    <name type="common">Coccidian parasite</name>
    <dbReference type="NCBI Taxonomy" id="5801"/>
    <lineage>
        <taxon>Eukaryota</taxon>
        <taxon>Sar</taxon>
        <taxon>Alveolata</taxon>
        <taxon>Apicomplexa</taxon>
        <taxon>Conoidasida</taxon>
        <taxon>Coccidia</taxon>
        <taxon>Eucoccidiorida</taxon>
        <taxon>Eimeriorina</taxon>
        <taxon>Eimeriidae</taxon>
        <taxon>Eimeria</taxon>
    </lineage>
</organism>
<dbReference type="VEuPathDB" id="ToxoDB:EAH_00007930"/>
<evidence type="ECO:0000256" key="7">
    <source>
        <dbReference type="ARBA" id="ARBA00023180"/>
    </source>
</evidence>
<dbReference type="SMART" id="SM00815">
    <property type="entry name" value="AMA-1"/>
    <property type="match status" value="1"/>
</dbReference>
<accession>U6GGA9</accession>
<feature type="chain" id="PRO_5004671149" evidence="10">
    <location>
        <begin position="33"/>
        <end position="535"/>
    </location>
</feature>
<dbReference type="GO" id="GO:0016020">
    <property type="term" value="C:membrane"/>
    <property type="evidence" value="ECO:0007669"/>
    <property type="project" value="UniProtKB-SubCell"/>
</dbReference>
<dbReference type="Proteomes" id="UP000018050">
    <property type="component" value="Unassembled WGS sequence"/>
</dbReference>
<evidence type="ECO:0000256" key="1">
    <source>
        <dbReference type="ARBA" id="ARBA00004479"/>
    </source>
</evidence>
<dbReference type="PRINTS" id="PR01361">
    <property type="entry name" value="MEROZOITESA"/>
</dbReference>
<evidence type="ECO:0000256" key="2">
    <source>
        <dbReference type="ARBA" id="ARBA00007098"/>
    </source>
</evidence>
<dbReference type="InterPro" id="IPR003298">
    <property type="entry name" value="Apmem_Ag1"/>
</dbReference>
<keyword evidence="6 9" id="KW-0472">Membrane</keyword>
<reference evidence="11" key="1">
    <citation type="submission" date="2013-10" db="EMBL/GenBank/DDBJ databases">
        <title>Genomic analysis of the causative agents of coccidiosis in chickens.</title>
        <authorList>
            <person name="Reid A.J."/>
            <person name="Blake D."/>
            <person name="Billington K."/>
            <person name="Browne H."/>
            <person name="Dunn M."/>
            <person name="Hung S."/>
            <person name="Kawahara F."/>
            <person name="Miranda-Saavedra D."/>
            <person name="Mourier T."/>
            <person name="Nagra H."/>
            <person name="Otto T.D."/>
            <person name="Rawlings N."/>
            <person name="Sanchez A."/>
            <person name="Sanders M."/>
            <person name="Subramaniam C."/>
            <person name="Tay Y."/>
            <person name="Dear P."/>
            <person name="Doerig C."/>
            <person name="Gruber A."/>
            <person name="Parkinson J."/>
            <person name="Shirley M."/>
            <person name="Wan K.L."/>
            <person name="Berriman M."/>
            <person name="Tomley F."/>
            <person name="Pain A."/>
        </authorList>
    </citation>
    <scope>NUCLEOTIDE SEQUENCE</scope>
    <source>
        <strain evidence="11">Houghton</strain>
    </source>
</reference>
<feature type="compositionally biased region" description="Polar residues" evidence="8">
    <location>
        <begin position="515"/>
        <end position="524"/>
    </location>
</feature>
<name>U6GGA9_EIMAC</name>
<reference evidence="11" key="2">
    <citation type="submission" date="2013-10" db="EMBL/GenBank/DDBJ databases">
        <authorList>
            <person name="Aslett M."/>
        </authorList>
    </citation>
    <scope>NUCLEOTIDE SEQUENCE</scope>
    <source>
        <strain evidence="11">Houghton</strain>
    </source>
</reference>